<comment type="cofactor">
    <cofactor evidence="1">
        <name>Zn(2+)</name>
        <dbReference type="ChEBI" id="CHEBI:29105"/>
    </cofactor>
</comment>
<dbReference type="GO" id="GO:0006508">
    <property type="term" value="P:proteolysis"/>
    <property type="evidence" value="ECO:0007669"/>
    <property type="project" value="UniProtKB-KW"/>
</dbReference>
<comment type="caution">
    <text evidence="12">The sequence shown here is derived from an EMBL/GenBank/DDBJ whole genome shotgun (WGS) entry which is preliminary data.</text>
</comment>
<dbReference type="Gene3D" id="3.40.630.10">
    <property type="entry name" value="Zn peptidases"/>
    <property type="match status" value="1"/>
</dbReference>
<keyword evidence="8" id="KW-0862">Zinc</keyword>
<evidence type="ECO:0000256" key="8">
    <source>
        <dbReference type="ARBA" id="ARBA00022833"/>
    </source>
</evidence>
<protein>
    <submittedName>
        <fullName evidence="12">Zinc carboxypeptidase</fullName>
    </submittedName>
</protein>
<reference evidence="12" key="1">
    <citation type="submission" date="2022-07" db="EMBL/GenBank/DDBJ databases">
        <authorList>
            <person name="Trinca V."/>
            <person name="Uliana J.V.C."/>
            <person name="Torres T.T."/>
            <person name="Ward R.J."/>
            <person name="Monesi N."/>
        </authorList>
    </citation>
    <scope>NUCLEOTIDE SEQUENCE</scope>
    <source>
        <strain evidence="12">HSMRA1968</strain>
        <tissue evidence="12">Whole embryos</tissue>
    </source>
</reference>
<dbReference type="AlphaFoldDB" id="A0A9Q0MN12"/>
<name>A0A9Q0MN12_9DIPT</name>
<accession>A0A9Q0MN12</accession>
<evidence type="ECO:0000256" key="3">
    <source>
        <dbReference type="ARBA" id="ARBA00022645"/>
    </source>
</evidence>
<keyword evidence="5" id="KW-0479">Metal-binding</keyword>
<evidence type="ECO:0000256" key="2">
    <source>
        <dbReference type="ARBA" id="ARBA00005988"/>
    </source>
</evidence>
<keyword evidence="13" id="KW-1185">Reference proteome</keyword>
<dbReference type="PANTHER" id="PTHR11705:SF91">
    <property type="entry name" value="FI01817P-RELATED"/>
    <property type="match status" value="1"/>
</dbReference>
<keyword evidence="4" id="KW-0645">Protease</keyword>
<dbReference type="GO" id="GO:0005615">
    <property type="term" value="C:extracellular space"/>
    <property type="evidence" value="ECO:0007669"/>
    <property type="project" value="TreeGrafter"/>
</dbReference>
<gene>
    <name evidence="12" type="primary">CBPZ_3</name>
    <name evidence="12" type="ORF">Bhyg_13235</name>
</gene>
<evidence type="ECO:0000256" key="4">
    <source>
        <dbReference type="ARBA" id="ARBA00022670"/>
    </source>
</evidence>
<dbReference type="InterPro" id="IPR000834">
    <property type="entry name" value="Peptidase_M14"/>
</dbReference>
<evidence type="ECO:0000256" key="5">
    <source>
        <dbReference type="ARBA" id="ARBA00022723"/>
    </source>
</evidence>
<evidence type="ECO:0000259" key="11">
    <source>
        <dbReference type="PROSITE" id="PS52035"/>
    </source>
</evidence>
<sequence>MDRLWRKNRQPNRGSDCKGVDLNRNFNYHWGETGTSTDPCSESYGGDHPFSASESTYIAQYLIANQKRLTSFVDLHSYGKFIFYPYGNRKNTYHNKHMSQETGRRIETAISKRRGTHYEIGTAANLIYESSGGSDDYAAGVLGVPLTFTIELPHDSFLIAAEEVEPIGLETTDGLIELLHVVAEYSIKK</sequence>
<dbReference type="GO" id="GO:0004181">
    <property type="term" value="F:metallocarboxypeptidase activity"/>
    <property type="evidence" value="ECO:0007669"/>
    <property type="project" value="InterPro"/>
</dbReference>
<dbReference type="Pfam" id="PF00246">
    <property type="entry name" value="Peptidase_M14"/>
    <property type="match status" value="1"/>
</dbReference>
<organism evidence="12 13">
    <name type="scientific">Pseudolycoriella hygida</name>
    <dbReference type="NCBI Taxonomy" id="35572"/>
    <lineage>
        <taxon>Eukaryota</taxon>
        <taxon>Metazoa</taxon>
        <taxon>Ecdysozoa</taxon>
        <taxon>Arthropoda</taxon>
        <taxon>Hexapoda</taxon>
        <taxon>Insecta</taxon>
        <taxon>Pterygota</taxon>
        <taxon>Neoptera</taxon>
        <taxon>Endopterygota</taxon>
        <taxon>Diptera</taxon>
        <taxon>Nematocera</taxon>
        <taxon>Sciaroidea</taxon>
        <taxon>Sciaridae</taxon>
        <taxon>Pseudolycoriella</taxon>
    </lineage>
</organism>
<evidence type="ECO:0000256" key="9">
    <source>
        <dbReference type="ARBA" id="ARBA00023049"/>
    </source>
</evidence>
<evidence type="ECO:0000256" key="6">
    <source>
        <dbReference type="ARBA" id="ARBA00022729"/>
    </source>
</evidence>
<feature type="domain" description="Peptidase M14" evidence="11">
    <location>
        <begin position="1"/>
        <end position="182"/>
    </location>
</feature>
<dbReference type="PROSITE" id="PS52035">
    <property type="entry name" value="PEPTIDASE_M14"/>
    <property type="match status" value="1"/>
</dbReference>
<comment type="similarity">
    <text evidence="2 10">Belongs to the peptidase M14 family.</text>
</comment>
<evidence type="ECO:0000313" key="13">
    <source>
        <dbReference type="Proteomes" id="UP001151699"/>
    </source>
</evidence>
<keyword evidence="3 12" id="KW-0121">Carboxypeptidase</keyword>
<dbReference type="PANTHER" id="PTHR11705">
    <property type="entry name" value="PROTEASE FAMILY M14 CARBOXYPEPTIDASE A,B"/>
    <property type="match status" value="1"/>
</dbReference>
<proteinExistence type="inferred from homology"/>
<keyword evidence="9" id="KW-0482">Metalloprotease</keyword>
<keyword evidence="7" id="KW-0378">Hydrolase</keyword>
<evidence type="ECO:0000256" key="10">
    <source>
        <dbReference type="PROSITE-ProRule" id="PRU01379"/>
    </source>
</evidence>
<evidence type="ECO:0000313" key="12">
    <source>
        <dbReference type="EMBL" id="KAJ6634659.1"/>
    </source>
</evidence>
<keyword evidence="6" id="KW-0732">Signal</keyword>
<feature type="active site" description="Proton donor/acceptor" evidence="10">
    <location>
        <position position="151"/>
    </location>
</feature>
<dbReference type="EMBL" id="WJQU01000004">
    <property type="protein sequence ID" value="KAJ6634659.1"/>
    <property type="molecule type" value="Genomic_DNA"/>
</dbReference>
<evidence type="ECO:0000256" key="1">
    <source>
        <dbReference type="ARBA" id="ARBA00001947"/>
    </source>
</evidence>
<evidence type="ECO:0000256" key="7">
    <source>
        <dbReference type="ARBA" id="ARBA00022801"/>
    </source>
</evidence>
<dbReference type="OrthoDB" id="3626597at2759"/>
<dbReference type="GO" id="GO:0008270">
    <property type="term" value="F:zinc ion binding"/>
    <property type="evidence" value="ECO:0007669"/>
    <property type="project" value="InterPro"/>
</dbReference>
<dbReference type="SUPFAM" id="SSF53187">
    <property type="entry name" value="Zn-dependent exopeptidases"/>
    <property type="match status" value="1"/>
</dbReference>
<dbReference type="Proteomes" id="UP001151699">
    <property type="component" value="Chromosome C"/>
</dbReference>
<dbReference type="FunFam" id="3.40.630.10:FF:000084">
    <property type="entry name" value="Carboxypeptidase B2"/>
    <property type="match status" value="1"/>
</dbReference>
<dbReference type="SMART" id="SM00631">
    <property type="entry name" value="Zn_pept"/>
    <property type="match status" value="1"/>
</dbReference>